<name>T2F959_BACPU</name>
<proteinExistence type="predicted"/>
<dbReference type="GO" id="GO:0004519">
    <property type="term" value="F:endonuclease activity"/>
    <property type="evidence" value="ECO:0007669"/>
    <property type="project" value="UniProtKB-KW"/>
</dbReference>
<evidence type="ECO:0000313" key="2">
    <source>
        <dbReference type="EMBL" id="AGV74271.1"/>
    </source>
</evidence>
<dbReference type="Pfam" id="PF26568">
    <property type="entry name" value="RE_BanI_C"/>
    <property type="match status" value="1"/>
</dbReference>
<keyword evidence="2" id="KW-0378">Hydrolase</keyword>
<evidence type="ECO:0000259" key="1">
    <source>
        <dbReference type="Pfam" id="PF26568"/>
    </source>
</evidence>
<organism evidence="2">
    <name type="scientific">Bacillus pumilus</name>
    <name type="common">Bacillus mesentericus</name>
    <dbReference type="NCBI Taxonomy" id="1408"/>
    <lineage>
        <taxon>Bacteria</taxon>
        <taxon>Bacillati</taxon>
        <taxon>Bacillota</taxon>
        <taxon>Bacilli</taxon>
        <taxon>Bacillales</taxon>
        <taxon>Bacillaceae</taxon>
        <taxon>Bacillus</taxon>
    </lineage>
</organism>
<accession>T2F959</accession>
<sequence>MVESLYSTIYFIKGGISLREQIKQPKKMSFDEFKQTYSPFFIDENYENLVDSEIDSIVDSLYKNMKEIGTIEGLMDYIQSDEESLANILSLLGFSAEKFMRITSMFRMTQGDNFNTEWKLSQIRAKMLTNSAFANKICRLLLNGASDEEFSDTIPKFYLDNLILDERTLQQLTDKKRLKRLVKQKRDGKYNNDVGDRVEDLIEARLIKLGEKYGITYEREKFVPWIARNMDFTIPNNNDPYVIIEVSYQITTSSAQTTKREVEVKTSEEIRRHNIQNGKDIAFVNFIEGGGWLGRQSDMRKLVHCSDYVININTLDMLESIIVKHVPDKFFTKEKPELID</sequence>
<keyword evidence="2" id="KW-0540">Nuclease</keyword>
<dbReference type="EMBL" id="KF150199">
    <property type="protein sequence ID" value="AGV74271.1"/>
    <property type="molecule type" value="Genomic_DNA"/>
</dbReference>
<dbReference type="AlphaFoldDB" id="T2F959"/>
<reference evidence="2" key="1">
    <citation type="submission" date="2013-05" db="EMBL/GenBank/DDBJ databases">
        <title>Bacillus pumilus genes for BpuN4I restriction-modification system.</title>
        <authorList>
            <person name="Dedkov V.S."/>
            <person name="Chernukhin V.A."/>
            <person name="Gonchar D.A."/>
            <person name="Degtyarev S.K."/>
        </authorList>
    </citation>
    <scope>NUCLEOTIDE SEQUENCE</scope>
    <source>
        <strain evidence="2">N4</strain>
    </source>
</reference>
<feature type="domain" description="BanI/HgiCI C-terminal" evidence="1">
    <location>
        <begin position="186"/>
        <end position="316"/>
    </location>
</feature>
<dbReference type="InterPro" id="IPR058973">
    <property type="entry name" value="RE_BanI/HgiCI_C"/>
</dbReference>
<protein>
    <submittedName>
        <fullName evidence="2">Restriction endonuclease</fullName>
    </submittedName>
</protein>
<keyword evidence="2" id="KW-0255">Endonuclease</keyword>